<dbReference type="EMBL" id="JAEKNR010000118">
    <property type="protein sequence ID" value="MBJ7598592.1"/>
    <property type="molecule type" value="Genomic_DNA"/>
</dbReference>
<evidence type="ECO:0000313" key="14">
    <source>
        <dbReference type="Proteomes" id="UP000612893"/>
    </source>
</evidence>
<keyword evidence="7 12" id="KW-0808">Transferase</keyword>
<name>A0A934K7A8_9BACT</name>
<dbReference type="InterPro" id="IPR043132">
    <property type="entry name" value="BCAT-like_C"/>
</dbReference>
<dbReference type="NCBIfam" id="NF005146">
    <property type="entry name" value="PRK06606.1"/>
    <property type="match status" value="1"/>
</dbReference>
<dbReference type="GO" id="GO:0008652">
    <property type="term" value="P:amino acid biosynthetic process"/>
    <property type="evidence" value="ECO:0007669"/>
    <property type="project" value="UniProtKB-KW"/>
</dbReference>
<evidence type="ECO:0000256" key="2">
    <source>
        <dbReference type="ARBA" id="ARBA00004824"/>
    </source>
</evidence>
<dbReference type="GO" id="GO:0009082">
    <property type="term" value="P:branched-chain amino acid biosynthetic process"/>
    <property type="evidence" value="ECO:0007669"/>
    <property type="project" value="UniProtKB-KW"/>
</dbReference>
<comment type="pathway">
    <text evidence="2 12">Amino-acid biosynthesis; L-isoleucine biosynthesis; L-isoleucine from 2-oxobutanoate: step 4/4.</text>
</comment>
<evidence type="ECO:0000256" key="4">
    <source>
        <dbReference type="ARBA" id="ARBA00005072"/>
    </source>
</evidence>
<proteinExistence type="inferred from homology"/>
<organism evidence="13 14">
    <name type="scientific">Candidatus Nephthysia bennettiae</name>
    <dbReference type="NCBI Taxonomy" id="3127016"/>
    <lineage>
        <taxon>Bacteria</taxon>
        <taxon>Bacillati</taxon>
        <taxon>Candidatus Dormiibacterota</taxon>
        <taxon>Candidatus Dormibacteria</taxon>
        <taxon>Candidatus Dormibacterales</taxon>
        <taxon>Candidatus Dormibacteraceae</taxon>
        <taxon>Candidatus Nephthysia</taxon>
    </lineage>
</organism>
<evidence type="ECO:0000256" key="3">
    <source>
        <dbReference type="ARBA" id="ARBA00004931"/>
    </source>
</evidence>
<protein>
    <recommendedName>
        <fullName evidence="12">Branched-chain-amino-acid aminotransferase</fullName>
        <shortName evidence="12">BCAT</shortName>
        <ecNumber evidence="12">2.6.1.42</ecNumber>
    </recommendedName>
</protein>
<dbReference type="AlphaFoldDB" id="A0A934K7A8"/>
<dbReference type="PANTHER" id="PTHR42743">
    <property type="entry name" value="AMINO-ACID AMINOTRANSFERASE"/>
    <property type="match status" value="1"/>
</dbReference>
<dbReference type="InterPro" id="IPR005785">
    <property type="entry name" value="B_amino_transI"/>
</dbReference>
<gene>
    <name evidence="12" type="primary">ilvE</name>
    <name evidence="13" type="ORF">JF922_10970</name>
</gene>
<dbReference type="NCBIfam" id="TIGR01122">
    <property type="entry name" value="ilvE_I"/>
    <property type="match status" value="1"/>
</dbReference>
<comment type="pathway">
    <text evidence="3 12">Amino-acid biosynthesis; L-valine biosynthesis; L-valine from pyruvate: step 4/4.</text>
</comment>
<evidence type="ECO:0000256" key="1">
    <source>
        <dbReference type="ARBA" id="ARBA00001933"/>
    </source>
</evidence>
<evidence type="ECO:0000313" key="13">
    <source>
        <dbReference type="EMBL" id="MBJ7598592.1"/>
    </source>
</evidence>
<keyword evidence="12" id="KW-0100">Branched-chain amino acid biosynthesis</keyword>
<evidence type="ECO:0000256" key="6">
    <source>
        <dbReference type="ARBA" id="ARBA00022576"/>
    </source>
</evidence>
<keyword evidence="8 12" id="KW-0663">Pyridoxal phosphate</keyword>
<comment type="cofactor">
    <cofactor evidence="1 12">
        <name>pyridoxal 5'-phosphate</name>
        <dbReference type="ChEBI" id="CHEBI:597326"/>
    </cofactor>
</comment>
<comment type="catalytic activity">
    <reaction evidence="9 12">
        <text>L-valine + 2-oxoglutarate = 3-methyl-2-oxobutanoate + L-glutamate</text>
        <dbReference type="Rhea" id="RHEA:24813"/>
        <dbReference type="ChEBI" id="CHEBI:11851"/>
        <dbReference type="ChEBI" id="CHEBI:16810"/>
        <dbReference type="ChEBI" id="CHEBI:29985"/>
        <dbReference type="ChEBI" id="CHEBI:57762"/>
        <dbReference type="EC" id="2.6.1.42"/>
    </reaction>
</comment>
<dbReference type="InterPro" id="IPR036038">
    <property type="entry name" value="Aminotransferase-like"/>
</dbReference>
<evidence type="ECO:0000256" key="11">
    <source>
        <dbReference type="ARBA" id="ARBA00049229"/>
    </source>
</evidence>
<comment type="catalytic activity">
    <reaction evidence="11 12">
        <text>L-leucine + 2-oxoglutarate = 4-methyl-2-oxopentanoate + L-glutamate</text>
        <dbReference type="Rhea" id="RHEA:18321"/>
        <dbReference type="ChEBI" id="CHEBI:16810"/>
        <dbReference type="ChEBI" id="CHEBI:17865"/>
        <dbReference type="ChEBI" id="CHEBI:29985"/>
        <dbReference type="ChEBI" id="CHEBI:57427"/>
        <dbReference type="EC" id="2.6.1.42"/>
    </reaction>
</comment>
<accession>A0A934K7A8</accession>
<dbReference type="PANTHER" id="PTHR42743:SF4">
    <property type="entry name" value="BRANCHED-CHAIN-AMINO-ACID AMINOTRANSFERASE-RELATED"/>
    <property type="match status" value="1"/>
</dbReference>
<dbReference type="Pfam" id="PF01063">
    <property type="entry name" value="Aminotran_4"/>
    <property type="match status" value="1"/>
</dbReference>
<keyword evidence="12" id="KW-0028">Amino-acid biosynthesis</keyword>
<keyword evidence="14" id="KW-1185">Reference proteome</keyword>
<dbReference type="Gene3D" id="3.30.470.10">
    <property type="match status" value="1"/>
</dbReference>
<evidence type="ECO:0000256" key="7">
    <source>
        <dbReference type="ARBA" id="ARBA00022679"/>
    </source>
</evidence>
<comment type="caution">
    <text evidence="13">The sequence shown here is derived from an EMBL/GenBank/DDBJ whole genome shotgun (WGS) entry which is preliminary data.</text>
</comment>
<reference evidence="13" key="1">
    <citation type="submission" date="2020-10" db="EMBL/GenBank/DDBJ databases">
        <title>Ca. Dormibacterota MAGs.</title>
        <authorList>
            <person name="Montgomery K."/>
        </authorList>
    </citation>
    <scope>NUCLEOTIDE SEQUENCE [LARGE SCALE GENOMIC DNA]</scope>
    <source>
        <strain evidence="13">SC8812_S17_10</strain>
    </source>
</reference>
<dbReference type="SUPFAM" id="SSF56752">
    <property type="entry name" value="D-aminoacid aminotransferase-like PLP-dependent enzymes"/>
    <property type="match status" value="1"/>
</dbReference>
<evidence type="ECO:0000256" key="8">
    <source>
        <dbReference type="ARBA" id="ARBA00022898"/>
    </source>
</evidence>
<dbReference type="InterPro" id="IPR001544">
    <property type="entry name" value="Aminotrans_IV"/>
</dbReference>
<comment type="function">
    <text evidence="12">Acts on leucine, isoleucine and valine.</text>
</comment>
<dbReference type="EC" id="2.6.1.42" evidence="12"/>
<dbReference type="FunFam" id="3.20.10.10:FF:000002">
    <property type="entry name" value="D-alanine aminotransferase"/>
    <property type="match status" value="1"/>
</dbReference>
<dbReference type="Gene3D" id="3.20.10.10">
    <property type="entry name" value="D-amino Acid Aminotransferase, subunit A, domain 2"/>
    <property type="match status" value="1"/>
</dbReference>
<sequence length="314" mass="34702">MDRAHPRYLLRNGELIAYDSATVHVLSTAMKYGAIVFEGFRAYWNESQGQLHCFRLHDHFRRMVGSLRISRIPGPTDVDAYVDDLLGLIRANELRQDLHMRVQVFVEADDGSLSSVEPVTVTMAAMPMGRYFRHEGLHVQVSSWTRISDSTMPPRVKTVPNYHNSRLALLQARVDGYDDAILLTRDGHVAEGPGYALFMVRDGVVVTPPATDGILESITRHSIITLARKAGLTVVERSIDRTELYLAEELFFCGTAAEVTPILSVDRHAVGGGSPGQRTGQLIEAYRAVTVGEAADEFGWRTPVYVGTAVLGPP</sequence>
<evidence type="ECO:0000256" key="5">
    <source>
        <dbReference type="ARBA" id="ARBA00009320"/>
    </source>
</evidence>
<dbReference type="RefSeq" id="WP_338201720.1">
    <property type="nucleotide sequence ID" value="NZ_JAEKNR010000118.1"/>
</dbReference>
<keyword evidence="6 12" id="KW-0032">Aminotransferase</keyword>
<comment type="pathway">
    <text evidence="4 12">Amino-acid biosynthesis; L-leucine biosynthesis; L-leucine from 3-methyl-2-oxobutanoate: step 4/4.</text>
</comment>
<evidence type="ECO:0000256" key="12">
    <source>
        <dbReference type="RuleBase" id="RU364094"/>
    </source>
</evidence>
<dbReference type="InterPro" id="IPR050571">
    <property type="entry name" value="Class-IV_PLP-Dep_Aminotrnsfr"/>
</dbReference>
<dbReference type="InterPro" id="IPR043131">
    <property type="entry name" value="BCAT-like_N"/>
</dbReference>
<comment type="catalytic activity">
    <reaction evidence="10 12">
        <text>L-isoleucine + 2-oxoglutarate = (S)-3-methyl-2-oxopentanoate + L-glutamate</text>
        <dbReference type="Rhea" id="RHEA:24801"/>
        <dbReference type="ChEBI" id="CHEBI:16810"/>
        <dbReference type="ChEBI" id="CHEBI:29985"/>
        <dbReference type="ChEBI" id="CHEBI:35146"/>
        <dbReference type="ChEBI" id="CHEBI:58045"/>
        <dbReference type="EC" id="2.6.1.42"/>
    </reaction>
</comment>
<comment type="similarity">
    <text evidence="5 12">Belongs to the class-IV pyridoxal-phosphate-dependent aminotransferase family.</text>
</comment>
<dbReference type="Proteomes" id="UP000612893">
    <property type="component" value="Unassembled WGS sequence"/>
</dbReference>
<evidence type="ECO:0000256" key="9">
    <source>
        <dbReference type="ARBA" id="ARBA00048212"/>
    </source>
</evidence>
<evidence type="ECO:0000256" key="10">
    <source>
        <dbReference type="ARBA" id="ARBA00048798"/>
    </source>
</evidence>
<dbReference type="GO" id="GO:0004084">
    <property type="term" value="F:branched-chain-amino-acid transaminase activity"/>
    <property type="evidence" value="ECO:0007669"/>
    <property type="project" value="UniProtKB-EC"/>
</dbReference>